<sequence length="235" mass="25619">MESSPLKSTLRIALVGDYNPDVLAHQAIPLAIDDAAAVLEVNADYDWLATPDVASTEDLVGYDAIWVVPASPYKNEEGAFHAIRYARENSVPLLGTCGGFQHAIIEYARNVMGWDDAAHGETHSEGRLVIAPLTCALVEKSDTIELRPNTLIAKAYGRLEIEEGYHCNYGIAPLFAGALEQQPLKVTGWDSEGEIRAVELVTHPFFVATLFQHERAALAGRPAPLVQAFLRAAQR</sequence>
<dbReference type="UniPathway" id="UPA00159">
    <property type="reaction ID" value="UER00277"/>
</dbReference>
<dbReference type="RefSeq" id="WP_048888246.1">
    <property type="nucleotide sequence ID" value="NZ_LFEJ01000018.1"/>
</dbReference>
<keyword evidence="7" id="KW-0315">Glutamine amidotransferase</keyword>
<evidence type="ECO:0000259" key="10">
    <source>
        <dbReference type="Pfam" id="PF00117"/>
    </source>
</evidence>
<dbReference type="EMBL" id="LFEJ01000018">
    <property type="protein sequence ID" value="KMV33873.1"/>
    <property type="molecule type" value="Genomic_DNA"/>
</dbReference>
<name>A0A0J8VK87_9ENTR</name>
<dbReference type="PATRIC" id="fig|1656095.3.peg.746"/>
<evidence type="ECO:0000256" key="2">
    <source>
        <dbReference type="ARBA" id="ARBA00007533"/>
    </source>
</evidence>
<dbReference type="GO" id="GO:0003883">
    <property type="term" value="F:CTP synthase activity"/>
    <property type="evidence" value="ECO:0007669"/>
    <property type="project" value="UniProtKB-EC"/>
</dbReference>
<evidence type="ECO:0000256" key="1">
    <source>
        <dbReference type="ARBA" id="ARBA00005171"/>
    </source>
</evidence>
<dbReference type="SUPFAM" id="SSF52317">
    <property type="entry name" value="Class I glutamine amidotransferase-like"/>
    <property type="match status" value="1"/>
</dbReference>
<dbReference type="InterPro" id="IPR029062">
    <property type="entry name" value="Class_I_gatase-like"/>
</dbReference>
<reference evidence="11 12" key="1">
    <citation type="submission" date="2015-06" db="EMBL/GenBank/DDBJ databases">
        <title>Genome sequencing of Cronobacter sp. strain DJ34 isolated from petroleum contaminated sludge of Duliajan Oil Fields, Assam, India.</title>
        <authorList>
            <person name="Pal S."/>
            <person name="Banerjee T.D."/>
            <person name="Roy A."/>
            <person name="Sar P."/>
            <person name="Kazy S.K."/>
        </authorList>
    </citation>
    <scope>NUCLEOTIDE SEQUENCE [LARGE SCALE GENOMIC DNA]</scope>
    <source>
        <strain evidence="11 12">DJ34</strain>
    </source>
</reference>
<protein>
    <recommendedName>
        <fullName evidence="3">CTP synthase (glutamine hydrolyzing)</fullName>
        <ecNumber evidence="3">6.3.4.2</ecNumber>
    </recommendedName>
</protein>
<evidence type="ECO:0000256" key="4">
    <source>
        <dbReference type="ARBA" id="ARBA00022598"/>
    </source>
</evidence>
<evidence type="ECO:0000313" key="11">
    <source>
        <dbReference type="EMBL" id="KMV33873.1"/>
    </source>
</evidence>
<evidence type="ECO:0000256" key="5">
    <source>
        <dbReference type="ARBA" id="ARBA00022741"/>
    </source>
</evidence>
<dbReference type="STRING" id="1121863.GCA_000621185_02990"/>
<dbReference type="PANTHER" id="PTHR11550:SF0">
    <property type="entry name" value="CTP SYNTHASE-RELATED"/>
    <property type="match status" value="1"/>
</dbReference>
<keyword evidence="12" id="KW-1185">Reference proteome</keyword>
<comment type="pathway">
    <text evidence="1">Pyrimidine metabolism; CTP biosynthesis via de novo pathway; CTP from UDP: step 2/2.</text>
</comment>
<dbReference type="AlphaFoldDB" id="A0A0J8VK87"/>
<dbReference type="Gene3D" id="3.40.50.880">
    <property type="match status" value="1"/>
</dbReference>
<dbReference type="EC" id="6.3.4.2" evidence="3"/>
<dbReference type="NCBIfam" id="NF004836">
    <property type="entry name" value="PRK06186.1"/>
    <property type="match status" value="1"/>
</dbReference>
<dbReference type="GO" id="GO:0005829">
    <property type="term" value="C:cytosol"/>
    <property type="evidence" value="ECO:0007669"/>
    <property type="project" value="TreeGrafter"/>
</dbReference>
<comment type="caution">
    <text evidence="11">The sequence shown here is derived from an EMBL/GenBank/DDBJ whole genome shotgun (WGS) entry which is preliminary data.</text>
</comment>
<evidence type="ECO:0000256" key="7">
    <source>
        <dbReference type="ARBA" id="ARBA00022962"/>
    </source>
</evidence>
<dbReference type="GO" id="GO:0005524">
    <property type="term" value="F:ATP binding"/>
    <property type="evidence" value="ECO:0007669"/>
    <property type="project" value="UniProtKB-KW"/>
</dbReference>
<evidence type="ECO:0000313" key="12">
    <source>
        <dbReference type="Proteomes" id="UP000037315"/>
    </source>
</evidence>
<proteinExistence type="inferred from homology"/>
<accession>A0A0J8VK87</accession>
<keyword evidence="5" id="KW-0547">Nucleotide-binding</keyword>
<comment type="catalytic activity">
    <reaction evidence="9">
        <text>UTP + L-glutamine + ATP + H2O = CTP + L-glutamate + ADP + phosphate + 2 H(+)</text>
        <dbReference type="Rhea" id="RHEA:26426"/>
        <dbReference type="ChEBI" id="CHEBI:15377"/>
        <dbReference type="ChEBI" id="CHEBI:15378"/>
        <dbReference type="ChEBI" id="CHEBI:29985"/>
        <dbReference type="ChEBI" id="CHEBI:30616"/>
        <dbReference type="ChEBI" id="CHEBI:37563"/>
        <dbReference type="ChEBI" id="CHEBI:43474"/>
        <dbReference type="ChEBI" id="CHEBI:46398"/>
        <dbReference type="ChEBI" id="CHEBI:58359"/>
        <dbReference type="ChEBI" id="CHEBI:456216"/>
        <dbReference type="EC" id="6.3.4.2"/>
    </reaction>
</comment>
<keyword evidence="6" id="KW-0067">ATP-binding</keyword>
<gene>
    <name evidence="11" type="ORF">ACH50_14265</name>
</gene>
<evidence type="ECO:0000256" key="3">
    <source>
        <dbReference type="ARBA" id="ARBA00012291"/>
    </source>
</evidence>
<evidence type="ECO:0000256" key="9">
    <source>
        <dbReference type="ARBA" id="ARBA00047781"/>
    </source>
</evidence>
<feature type="domain" description="Glutamine amidotransferase" evidence="10">
    <location>
        <begin position="32"/>
        <end position="206"/>
    </location>
</feature>
<dbReference type="InterPro" id="IPR017926">
    <property type="entry name" value="GATASE"/>
</dbReference>
<dbReference type="GO" id="GO:0044210">
    <property type="term" value="P:'de novo' CTP biosynthetic process"/>
    <property type="evidence" value="ECO:0007669"/>
    <property type="project" value="UniProtKB-UniPathway"/>
</dbReference>
<dbReference type="PANTHER" id="PTHR11550">
    <property type="entry name" value="CTP SYNTHASE"/>
    <property type="match status" value="1"/>
</dbReference>
<dbReference type="Pfam" id="PF00117">
    <property type="entry name" value="GATase"/>
    <property type="match status" value="1"/>
</dbReference>
<comment type="similarity">
    <text evidence="2">Belongs to the CTP synthase family.</text>
</comment>
<evidence type="ECO:0000256" key="6">
    <source>
        <dbReference type="ARBA" id="ARBA00022840"/>
    </source>
</evidence>
<dbReference type="InterPro" id="IPR004468">
    <property type="entry name" value="CTP_synthase"/>
</dbReference>
<dbReference type="GO" id="GO:0042802">
    <property type="term" value="F:identical protein binding"/>
    <property type="evidence" value="ECO:0007669"/>
    <property type="project" value="TreeGrafter"/>
</dbReference>
<dbReference type="OrthoDB" id="3286005at2"/>
<organism evidence="11 12">
    <name type="scientific">Franconibacter pulveris</name>
    <dbReference type="NCBI Taxonomy" id="435910"/>
    <lineage>
        <taxon>Bacteria</taxon>
        <taxon>Pseudomonadati</taxon>
        <taxon>Pseudomonadota</taxon>
        <taxon>Gammaproteobacteria</taxon>
        <taxon>Enterobacterales</taxon>
        <taxon>Enterobacteriaceae</taxon>
        <taxon>Franconibacter</taxon>
    </lineage>
</organism>
<dbReference type="Proteomes" id="UP000037315">
    <property type="component" value="Unassembled WGS sequence"/>
</dbReference>
<evidence type="ECO:0000256" key="8">
    <source>
        <dbReference type="ARBA" id="ARBA00022975"/>
    </source>
</evidence>
<dbReference type="GO" id="GO:0019856">
    <property type="term" value="P:pyrimidine nucleobase biosynthetic process"/>
    <property type="evidence" value="ECO:0007669"/>
    <property type="project" value="TreeGrafter"/>
</dbReference>
<keyword evidence="8" id="KW-0665">Pyrimidine biosynthesis</keyword>
<keyword evidence="4" id="KW-0436">Ligase</keyword>